<dbReference type="NCBIfam" id="NF041131">
    <property type="entry name" value="RicT_YaaT_fam"/>
    <property type="match status" value="1"/>
</dbReference>
<dbReference type="PROSITE" id="PS51411">
    <property type="entry name" value="PSP1_C"/>
    <property type="match status" value="1"/>
</dbReference>
<gene>
    <name evidence="2" type="ORF">Eint_030100</name>
</gene>
<reference evidence="2 3" key="1">
    <citation type="journal article" date="2010" name="Nat. Commun.">
        <title>The complete sequence of the smallest known nuclear genome from the microsporidian Encephalitozoon intestinalis.</title>
        <authorList>
            <person name="Corradi N."/>
            <person name="Pombert J.-F."/>
            <person name="Farinelli L."/>
            <person name="Didier E.S."/>
            <person name="Keeling P.J."/>
        </authorList>
    </citation>
    <scope>NUCLEOTIDE SEQUENCE [LARGE SCALE GENOMIC DNA]</scope>
    <source>
        <strain evidence="2 3">ATCC 50506</strain>
    </source>
</reference>
<dbReference type="EMBL" id="CP001944">
    <property type="protein sequence ID" value="ADM11156.1"/>
    <property type="molecule type" value="Genomic_DNA"/>
</dbReference>
<dbReference type="OrthoDB" id="243127at2759"/>
<name>E0S621_ENCIT</name>
<dbReference type="AlphaFoldDB" id="E0S621"/>
<dbReference type="VEuPathDB" id="MicrosporidiaDB:Eint_030100"/>
<sequence length="244" mass="28859">MSFCKNWASPFLNSLWSETSETWQENQEDWRIVGTNPFKRRSENACKIERIITDLPSKQVAEGIENSFKFMSITPETHYYIIQFESKRLDVAFVDANINVKKNSYVILEADRGEDCGVVVGVTTKDKLEKLFKRYDDISNEVQPKRIYRLATLLDLEALERKRSMQARALEFCKERAILGGLDMEVVGCEYQWDLNKITFYFASDERVDFRELVKELYRVYKTRIWMCAIEKSKNKYLKELIEF</sequence>
<dbReference type="GO" id="GO:0005737">
    <property type="term" value="C:cytoplasm"/>
    <property type="evidence" value="ECO:0007669"/>
    <property type="project" value="TreeGrafter"/>
</dbReference>
<dbReference type="PANTHER" id="PTHR43830">
    <property type="entry name" value="PROTEIN PSP1"/>
    <property type="match status" value="1"/>
</dbReference>
<protein>
    <submittedName>
        <fullName evidence="2">Hypothetical PSP1-like protein</fullName>
    </submittedName>
</protein>
<organism evidence="2 3">
    <name type="scientific">Encephalitozoon intestinalis (strain ATCC 50506)</name>
    <name type="common">Microsporidian parasite</name>
    <name type="synonym">Septata intestinalis</name>
    <dbReference type="NCBI Taxonomy" id="876142"/>
    <lineage>
        <taxon>Eukaryota</taxon>
        <taxon>Fungi</taxon>
        <taxon>Fungi incertae sedis</taxon>
        <taxon>Microsporidia</taxon>
        <taxon>Unikaryonidae</taxon>
        <taxon>Encephalitozoon</taxon>
    </lineage>
</organism>
<dbReference type="GeneID" id="9698908"/>
<dbReference type="InterPro" id="IPR047767">
    <property type="entry name" value="PSP1-like"/>
</dbReference>
<dbReference type="InterPro" id="IPR007557">
    <property type="entry name" value="PSP1_C"/>
</dbReference>
<dbReference type="KEGG" id="ein:Eint_030100"/>
<keyword evidence="3" id="KW-1185">Reference proteome</keyword>
<dbReference type="Pfam" id="PF04468">
    <property type="entry name" value="PSP1"/>
    <property type="match status" value="1"/>
</dbReference>
<accession>E0S621</accession>
<dbReference type="Proteomes" id="UP000002313">
    <property type="component" value="Chromosome III"/>
</dbReference>
<dbReference type="RefSeq" id="XP_003072516.1">
    <property type="nucleotide sequence ID" value="XM_003072470.1"/>
</dbReference>
<dbReference type="PANTHER" id="PTHR43830:SF3">
    <property type="entry name" value="PROTEIN PSP1"/>
    <property type="match status" value="1"/>
</dbReference>
<feature type="domain" description="PSP1 C-terminal" evidence="1">
    <location>
        <begin position="145"/>
        <end position="230"/>
    </location>
</feature>
<dbReference type="HOGENOM" id="CLU_080493_1_0_1"/>
<evidence type="ECO:0000313" key="3">
    <source>
        <dbReference type="Proteomes" id="UP000002313"/>
    </source>
</evidence>
<reference evidence="2 3" key="2">
    <citation type="journal article" date="2012" name="Proc. Natl. Acad. Sci. U.S.A.">
        <title>Gain and loss of multiple functionally related, horizontally transferred genes in the reduced genomes of two microsporidian parasites.</title>
        <authorList>
            <person name="Pombert J.-F."/>
            <person name="Selman M."/>
            <person name="Burki F."/>
            <person name="Bardell F.T."/>
            <person name="Farinelli L."/>
            <person name="Solter L.F."/>
            <person name="Whitman D.W."/>
            <person name="Weiss L.M."/>
            <person name="Corradi N."/>
            <person name="Keeling P.J."/>
        </authorList>
    </citation>
    <scope>NUCLEOTIDE SEQUENCE [LARGE SCALE GENOMIC DNA]</scope>
    <source>
        <strain evidence="2 3">ATCC 50506</strain>
    </source>
</reference>
<evidence type="ECO:0000313" key="2">
    <source>
        <dbReference type="EMBL" id="ADM11156.1"/>
    </source>
</evidence>
<proteinExistence type="predicted"/>
<evidence type="ECO:0000259" key="1">
    <source>
        <dbReference type="PROSITE" id="PS51411"/>
    </source>
</evidence>